<protein>
    <submittedName>
        <fullName evidence="1">Uncharacterized protein</fullName>
    </submittedName>
</protein>
<dbReference type="Proteomes" id="UP000054477">
    <property type="component" value="Unassembled WGS sequence"/>
</dbReference>
<evidence type="ECO:0000313" key="1">
    <source>
        <dbReference type="EMBL" id="KIJ99348.1"/>
    </source>
</evidence>
<evidence type="ECO:0000313" key="2">
    <source>
        <dbReference type="Proteomes" id="UP000054477"/>
    </source>
</evidence>
<dbReference type="HOGENOM" id="CLU_2922926_0_0_1"/>
<dbReference type="EMBL" id="KN838648">
    <property type="protein sequence ID" value="KIJ99348.1"/>
    <property type="molecule type" value="Genomic_DNA"/>
</dbReference>
<sequence>MLTGFEIAGLIKSGVCALAIFDKANMTDGAGAGICCTFCCTFTGFSRAYPTGFGGEAGLAT</sequence>
<name>A0A0C9XCQ4_9AGAR</name>
<proteinExistence type="predicted"/>
<reference evidence="1 2" key="1">
    <citation type="submission" date="2014-04" db="EMBL/GenBank/DDBJ databases">
        <authorList>
            <consortium name="DOE Joint Genome Institute"/>
            <person name="Kuo A."/>
            <person name="Kohler A."/>
            <person name="Nagy L.G."/>
            <person name="Floudas D."/>
            <person name="Copeland A."/>
            <person name="Barry K.W."/>
            <person name="Cichocki N."/>
            <person name="Veneault-Fourrey C."/>
            <person name="LaButti K."/>
            <person name="Lindquist E.A."/>
            <person name="Lipzen A."/>
            <person name="Lundell T."/>
            <person name="Morin E."/>
            <person name="Murat C."/>
            <person name="Sun H."/>
            <person name="Tunlid A."/>
            <person name="Henrissat B."/>
            <person name="Grigoriev I.V."/>
            <person name="Hibbett D.S."/>
            <person name="Martin F."/>
            <person name="Nordberg H.P."/>
            <person name="Cantor M.N."/>
            <person name="Hua S.X."/>
        </authorList>
    </citation>
    <scope>NUCLEOTIDE SEQUENCE [LARGE SCALE GENOMIC DNA]</scope>
    <source>
        <strain evidence="1 2">LaAM-08-1</strain>
    </source>
</reference>
<accession>A0A0C9XCQ4</accession>
<dbReference type="AlphaFoldDB" id="A0A0C9XCQ4"/>
<reference evidence="2" key="2">
    <citation type="submission" date="2015-01" db="EMBL/GenBank/DDBJ databases">
        <title>Evolutionary Origins and Diversification of the Mycorrhizal Mutualists.</title>
        <authorList>
            <consortium name="DOE Joint Genome Institute"/>
            <consortium name="Mycorrhizal Genomics Consortium"/>
            <person name="Kohler A."/>
            <person name="Kuo A."/>
            <person name="Nagy L.G."/>
            <person name="Floudas D."/>
            <person name="Copeland A."/>
            <person name="Barry K.W."/>
            <person name="Cichocki N."/>
            <person name="Veneault-Fourrey C."/>
            <person name="LaButti K."/>
            <person name="Lindquist E.A."/>
            <person name="Lipzen A."/>
            <person name="Lundell T."/>
            <person name="Morin E."/>
            <person name="Murat C."/>
            <person name="Riley R."/>
            <person name="Ohm R."/>
            <person name="Sun H."/>
            <person name="Tunlid A."/>
            <person name="Henrissat B."/>
            <person name="Grigoriev I.V."/>
            <person name="Hibbett D.S."/>
            <person name="Martin F."/>
        </authorList>
    </citation>
    <scope>NUCLEOTIDE SEQUENCE [LARGE SCALE GENOMIC DNA]</scope>
    <source>
        <strain evidence="2">LaAM-08-1</strain>
    </source>
</reference>
<keyword evidence="2" id="KW-1185">Reference proteome</keyword>
<organism evidence="1 2">
    <name type="scientific">Laccaria amethystina LaAM-08-1</name>
    <dbReference type="NCBI Taxonomy" id="1095629"/>
    <lineage>
        <taxon>Eukaryota</taxon>
        <taxon>Fungi</taxon>
        <taxon>Dikarya</taxon>
        <taxon>Basidiomycota</taxon>
        <taxon>Agaricomycotina</taxon>
        <taxon>Agaricomycetes</taxon>
        <taxon>Agaricomycetidae</taxon>
        <taxon>Agaricales</taxon>
        <taxon>Agaricineae</taxon>
        <taxon>Hydnangiaceae</taxon>
        <taxon>Laccaria</taxon>
    </lineage>
</organism>
<gene>
    <name evidence="1" type="ORF">K443DRAFT_679968</name>
</gene>